<protein>
    <submittedName>
        <fullName evidence="3">MerR family DNA-binding transcriptional regulator</fullName>
    </submittedName>
</protein>
<dbReference type="GO" id="GO:0003677">
    <property type="term" value="F:DNA binding"/>
    <property type="evidence" value="ECO:0007669"/>
    <property type="project" value="UniProtKB-KW"/>
</dbReference>
<evidence type="ECO:0000259" key="2">
    <source>
        <dbReference type="PROSITE" id="PS50937"/>
    </source>
</evidence>
<dbReference type="InterPro" id="IPR047057">
    <property type="entry name" value="MerR_fam"/>
</dbReference>
<dbReference type="Pfam" id="PF13411">
    <property type="entry name" value="MerR_1"/>
    <property type="match status" value="1"/>
</dbReference>
<dbReference type="AlphaFoldDB" id="A0A2U2AIA3"/>
<dbReference type="PANTHER" id="PTHR30204:SF92">
    <property type="entry name" value="HTH-TYPE TRANSCRIPTIONAL REGULATOR ZNTR"/>
    <property type="match status" value="1"/>
</dbReference>
<feature type="domain" description="HTH merR-type" evidence="2">
    <location>
        <begin position="11"/>
        <end position="80"/>
    </location>
</feature>
<accession>A0A2U2AIA3</accession>
<organism evidence="3 4">
    <name type="scientific">Ignatzschineria indica</name>
    <dbReference type="NCBI Taxonomy" id="472583"/>
    <lineage>
        <taxon>Bacteria</taxon>
        <taxon>Pseudomonadati</taxon>
        <taxon>Pseudomonadota</taxon>
        <taxon>Gammaproteobacteria</taxon>
        <taxon>Cardiobacteriales</taxon>
        <taxon>Ignatzschineriaceae</taxon>
        <taxon>Ignatzschineria</taxon>
    </lineage>
</organism>
<dbReference type="InterPro" id="IPR000551">
    <property type="entry name" value="MerR-type_HTH_dom"/>
</dbReference>
<evidence type="ECO:0000313" key="4">
    <source>
        <dbReference type="Proteomes" id="UP000244948"/>
    </source>
</evidence>
<evidence type="ECO:0000313" key="3">
    <source>
        <dbReference type="EMBL" id="PWD82360.1"/>
    </source>
</evidence>
<dbReference type="Gene3D" id="1.10.1660.10">
    <property type="match status" value="1"/>
</dbReference>
<dbReference type="GO" id="GO:0003700">
    <property type="term" value="F:DNA-binding transcription factor activity"/>
    <property type="evidence" value="ECO:0007669"/>
    <property type="project" value="InterPro"/>
</dbReference>
<evidence type="ECO:0000256" key="1">
    <source>
        <dbReference type="ARBA" id="ARBA00023125"/>
    </source>
</evidence>
<dbReference type="InterPro" id="IPR009061">
    <property type="entry name" value="DNA-bd_dom_put_sf"/>
</dbReference>
<proteinExistence type="predicted"/>
<dbReference type="RefSeq" id="WP_094568320.1">
    <property type="nucleotide sequence ID" value="NZ_BMXZ01000005.1"/>
</dbReference>
<keyword evidence="4" id="KW-1185">Reference proteome</keyword>
<gene>
    <name evidence="3" type="ORF">DC082_09375</name>
</gene>
<dbReference type="Proteomes" id="UP000244948">
    <property type="component" value="Unassembled WGS sequence"/>
</dbReference>
<dbReference type="PROSITE" id="PS50937">
    <property type="entry name" value="HTH_MERR_2"/>
    <property type="match status" value="1"/>
</dbReference>
<dbReference type="SMART" id="SM00422">
    <property type="entry name" value="HTH_MERR"/>
    <property type="match status" value="1"/>
</dbReference>
<sequence>MKKQIVKNEKAYLIGELATLSRVPVETIRFYEKEALLDAPERAHNNYRIYRPHHLQRLILIRNCRAFDMSLDEIRQVIDATENGEESCLPINEIIQDHLFHIDERIQELTTLKAMLTDIQARCTQNHTADNCSIIDEIHQLDPEEKKHHNHLS</sequence>
<dbReference type="SUPFAM" id="SSF46955">
    <property type="entry name" value="Putative DNA-binding domain"/>
    <property type="match status" value="1"/>
</dbReference>
<keyword evidence="1 3" id="KW-0238">DNA-binding</keyword>
<comment type="caution">
    <text evidence="3">The sequence shown here is derived from an EMBL/GenBank/DDBJ whole genome shotgun (WGS) entry which is preliminary data.</text>
</comment>
<name>A0A2U2AIA3_9GAMM</name>
<dbReference type="EMBL" id="QEWR01000006">
    <property type="protein sequence ID" value="PWD82360.1"/>
    <property type="molecule type" value="Genomic_DNA"/>
</dbReference>
<dbReference type="PANTHER" id="PTHR30204">
    <property type="entry name" value="REDOX-CYCLING DRUG-SENSING TRANSCRIPTIONAL ACTIVATOR SOXR"/>
    <property type="match status" value="1"/>
</dbReference>
<reference evidence="3 4" key="1">
    <citation type="journal article" date="2018" name="Genome Announc.">
        <title>Ignatzschineria cameli sp. nov., isolated from necrotic foot tissue of dromedaries (Camelus dromedarius) and associated maggots (Wohlfahrtia species) in Dubai.</title>
        <authorList>
            <person name="Tsang C.C."/>
            <person name="Tang J.Y."/>
            <person name="Fong J.Y."/>
            <person name="Kinne J."/>
            <person name="Lee H.H."/>
            <person name="Joseph M."/>
            <person name="Jose S."/>
            <person name="Schuster R.K."/>
            <person name="Tang Y."/>
            <person name="Sivakumar S."/>
            <person name="Chen J.H."/>
            <person name="Teng J.L."/>
            <person name="Lau S.K."/>
            <person name="Wernery U."/>
            <person name="Woo P.C."/>
        </authorList>
    </citation>
    <scope>NUCLEOTIDE SEQUENCE [LARGE SCALE GENOMIC DNA]</scope>
    <source>
        <strain evidence="3 4">KCTC 22643</strain>
    </source>
</reference>